<protein>
    <submittedName>
        <fullName evidence="2">Uncharacterized protein</fullName>
    </submittedName>
</protein>
<sequence>MFTAIGAVVARRILNLTTNNLSSTKLEQSNEKCEFGQLIILDLSGNVIESIRAGDLAAYPSLRQFIAVGNGISDIHEDAFKSLSTLQHLDFEDNELKEMIILPESVLHLNLARNKLANIPASVANLKKLVYANFSHNKIDSNTPFSLQTESLETLDLSSNNLDTVPLKIIQSSYSNILSLHLSNNRIAVLQPSQFQNLTKLSKLDLSNNRIKTLTEGCFDGLTELQELNLKNNSIYHIDVGVFADISHRLHKLDMSKNLLVELPMAVSRLSKIKTMDFSENQINKLYKFVLNKMVHLSKLDLSSNRLSSIDSYVFSSCPHLTELNLSNNRIDGIAQDAFEGCPHFRSLDLSQNKISIFSGSLAFVKSLRNLNISINNIQTFEWSEFPEDLQNMDASNNKISILAPATKSKLRTFKLNNNRLKSLEKGQLSEQIEDIDISDNKIKLIEDDVLNVLINLKQVNLRNNKLRYLTKKTFRDNEASMVNGLLTTKVFLEGNPFECHCEMAWITLLSEKTTLQIVDSALTTCKHMVHKSMDKPLSTTVESDFLCPYEQTCEPNCICCQYGNCDCKSKCPEGCSCFHDQTYKTNVVECKDLNETSLRSFSPKILPMHATHIILEKLKLPTLKTHDFMSRTRLIELRINASGVKIIQPLTFNTLQSLKKLDLSGNELTELRGDELFKTQRIEELDLHNNHLYELDSRNLEQFPNLQTLHLSGNGFDELPEMIILSQKLIETTLSKNPFRCDCNWRRFRVQSWLINNIDKVKDANLMECSENVTKSFLANDTTVLTSLVPNRGEHIFSIPMLDFINQANQTFCAVEVSGFFGGGPERNILLMIASIIVMVLALIGL</sequence>
<organism evidence="1 2">
    <name type="scientific">Panagrolaimus sp. ES5</name>
    <dbReference type="NCBI Taxonomy" id="591445"/>
    <lineage>
        <taxon>Eukaryota</taxon>
        <taxon>Metazoa</taxon>
        <taxon>Ecdysozoa</taxon>
        <taxon>Nematoda</taxon>
        <taxon>Chromadorea</taxon>
        <taxon>Rhabditida</taxon>
        <taxon>Tylenchina</taxon>
        <taxon>Panagrolaimomorpha</taxon>
        <taxon>Panagrolaimoidea</taxon>
        <taxon>Panagrolaimidae</taxon>
        <taxon>Panagrolaimus</taxon>
    </lineage>
</organism>
<dbReference type="WBParaSite" id="ES5_v2.g16713.t1">
    <property type="protein sequence ID" value="ES5_v2.g16713.t1"/>
    <property type="gene ID" value="ES5_v2.g16713"/>
</dbReference>
<accession>A0AC34FHN1</accession>
<name>A0AC34FHN1_9BILA</name>
<evidence type="ECO:0000313" key="1">
    <source>
        <dbReference type="Proteomes" id="UP000887579"/>
    </source>
</evidence>
<dbReference type="Proteomes" id="UP000887579">
    <property type="component" value="Unplaced"/>
</dbReference>
<reference evidence="2" key="1">
    <citation type="submission" date="2022-11" db="UniProtKB">
        <authorList>
            <consortium name="WormBaseParasite"/>
        </authorList>
    </citation>
    <scope>IDENTIFICATION</scope>
</reference>
<proteinExistence type="predicted"/>
<evidence type="ECO:0000313" key="2">
    <source>
        <dbReference type="WBParaSite" id="ES5_v2.g16713.t1"/>
    </source>
</evidence>